<keyword evidence="2" id="KW-1185">Reference proteome</keyword>
<evidence type="ECO:0000313" key="2">
    <source>
        <dbReference type="Proteomes" id="UP000597617"/>
    </source>
</evidence>
<dbReference type="Proteomes" id="UP000597617">
    <property type="component" value="Unassembled WGS sequence"/>
</dbReference>
<name>A0ABS0IGI3_9BACT</name>
<accession>A0ABS0IGI3</accession>
<protein>
    <submittedName>
        <fullName evidence="1">Uncharacterized protein</fullName>
    </submittedName>
</protein>
<sequence>MKTLQTGGYSHHPSATTSTIVTITLTPALTERQAVLVQVQQNTQRLKNLTDSITELFVGINR</sequence>
<evidence type="ECO:0000313" key="1">
    <source>
        <dbReference type="EMBL" id="MBF9237466.1"/>
    </source>
</evidence>
<comment type="caution">
    <text evidence="1">The sequence shown here is derived from an EMBL/GenBank/DDBJ whole genome shotgun (WGS) entry which is preliminary data.</text>
</comment>
<dbReference type="EMBL" id="JADQDQ010000003">
    <property type="protein sequence ID" value="MBF9237466.1"/>
    <property type="molecule type" value="Genomic_DNA"/>
</dbReference>
<dbReference type="RefSeq" id="WP_196281838.1">
    <property type="nucleotide sequence ID" value="NZ_JADQDQ010000003.1"/>
</dbReference>
<organism evidence="1 2">
    <name type="scientific">Hymenobacter jeongseonensis</name>
    <dbReference type="NCBI Taxonomy" id="2791027"/>
    <lineage>
        <taxon>Bacteria</taxon>
        <taxon>Pseudomonadati</taxon>
        <taxon>Bacteroidota</taxon>
        <taxon>Cytophagia</taxon>
        <taxon>Cytophagales</taxon>
        <taxon>Hymenobacteraceae</taxon>
        <taxon>Hymenobacter</taxon>
    </lineage>
</organism>
<proteinExistence type="predicted"/>
<gene>
    <name evidence="1" type="ORF">I2I05_08650</name>
</gene>
<reference evidence="1 2" key="1">
    <citation type="submission" date="2020-11" db="EMBL/GenBank/DDBJ databases">
        <authorList>
            <person name="Kim M.K."/>
        </authorList>
    </citation>
    <scope>NUCLEOTIDE SEQUENCE [LARGE SCALE GENOMIC DNA]</scope>
    <source>
        <strain evidence="1 2">BT683</strain>
    </source>
</reference>